<dbReference type="InterPro" id="IPR036291">
    <property type="entry name" value="NAD(P)-bd_dom_sf"/>
</dbReference>
<organism evidence="9 10">
    <name type="scientific">Plasmopara halstedii</name>
    <name type="common">Downy mildew of sunflower</name>
    <dbReference type="NCBI Taxonomy" id="4781"/>
    <lineage>
        <taxon>Eukaryota</taxon>
        <taxon>Sar</taxon>
        <taxon>Stramenopiles</taxon>
        <taxon>Oomycota</taxon>
        <taxon>Peronosporomycetes</taxon>
        <taxon>Peronosporales</taxon>
        <taxon>Peronosporaceae</taxon>
        <taxon>Plasmopara</taxon>
    </lineage>
</organism>
<dbReference type="InterPro" id="IPR013332">
    <property type="entry name" value="KPR_N"/>
</dbReference>
<dbReference type="NCBIfam" id="TIGR00745">
    <property type="entry name" value="apbA_panE"/>
    <property type="match status" value="1"/>
</dbReference>
<evidence type="ECO:0000259" key="8">
    <source>
        <dbReference type="Pfam" id="PF08546"/>
    </source>
</evidence>
<proteinExistence type="inferred from homology"/>
<feature type="domain" description="Ketopantoate reductase C-terminal" evidence="8">
    <location>
        <begin position="276"/>
        <end position="401"/>
    </location>
</feature>
<dbReference type="SUPFAM" id="SSF51735">
    <property type="entry name" value="NAD(P)-binding Rossmann-fold domains"/>
    <property type="match status" value="1"/>
</dbReference>
<dbReference type="InterPro" id="IPR013328">
    <property type="entry name" value="6PGD_dom2"/>
</dbReference>
<keyword evidence="6" id="KW-0812">Transmembrane</keyword>
<dbReference type="InterPro" id="IPR008927">
    <property type="entry name" value="6-PGluconate_DH-like_C_sf"/>
</dbReference>
<evidence type="ECO:0000256" key="2">
    <source>
        <dbReference type="ARBA" id="ARBA00013014"/>
    </source>
</evidence>
<dbReference type="Gene3D" id="3.40.50.720">
    <property type="entry name" value="NAD(P)-binding Rossmann-like Domain"/>
    <property type="match status" value="1"/>
</dbReference>
<protein>
    <recommendedName>
        <fullName evidence="2">2-dehydropantoate 2-reductase</fullName>
        <ecNumber evidence="2">1.1.1.169</ecNumber>
    </recommendedName>
    <alternativeName>
        <fullName evidence="5">Ketopantoate reductase</fullName>
    </alternativeName>
</protein>
<dbReference type="GO" id="GO:0050661">
    <property type="term" value="F:NADP binding"/>
    <property type="evidence" value="ECO:0007669"/>
    <property type="project" value="TreeGrafter"/>
</dbReference>
<feature type="domain" description="Ketopantoate reductase N-terminal" evidence="7">
    <location>
        <begin position="48"/>
        <end position="228"/>
    </location>
</feature>
<accession>A0A0P1A5B7</accession>
<dbReference type="SUPFAM" id="SSF48179">
    <property type="entry name" value="6-phosphogluconate dehydrogenase C-terminal domain-like"/>
    <property type="match status" value="1"/>
</dbReference>
<reference evidence="10" key="1">
    <citation type="submission" date="2014-09" db="EMBL/GenBank/DDBJ databases">
        <authorList>
            <person name="Sharma Rahul"/>
            <person name="Thines Marco"/>
        </authorList>
    </citation>
    <scope>NUCLEOTIDE SEQUENCE [LARGE SCALE GENOMIC DNA]</scope>
</reference>
<dbReference type="PANTHER" id="PTHR43765">
    <property type="entry name" value="2-DEHYDROPANTOATE 2-REDUCTASE-RELATED"/>
    <property type="match status" value="1"/>
</dbReference>
<keyword evidence="3" id="KW-0521">NADP</keyword>
<evidence type="ECO:0000256" key="4">
    <source>
        <dbReference type="ARBA" id="ARBA00023002"/>
    </source>
</evidence>
<dbReference type="GO" id="GO:0008677">
    <property type="term" value="F:2-dehydropantoate 2-reductase activity"/>
    <property type="evidence" value="ECO:0007669"/>
    <property type="project" value="UniProtKB-EC"/>
</dbReference>
<evidence type="ECO:0000256" key="1">
    <source>
        <dbReference type="ARBA" id="ARBA00007870"/>
    </source>
</evidence>
<dbReference type="EMBL" id="CCYD01000109">
    <property type="protein sequence ID" value="CEG35750.1"/>
    <property type="molecule type" value="Genomic_DNA"/>
</dbReference>
<evidence type="ECO:0000256" key="3">
    <source>
        <dbReference type="ARBA" id="ARBA00022857"/>
    </source>
</evidence>
<dbReference type="RefSeq" id="XP_024572119.1">
    <property type="nucleotide sequence ID" value="XM_024727647.1"/>
</dbReference>
<evidence type="ECO:0000313" key="10">
    <source>
        <dbReference type="Proteomes" id="UP000054928"/>
    </source>
</evidence>
<keyword evidence="4" id="KW-0560">Oxidoreductase</keyword>
<dbReference type="GeneID" id="36395139"/>
<evidence type="ECO:0000256" key="6">
    <source>
        <dbReference type="SAM" id="Phobius"/>
    </source>
</evidence>
<evidence type="ECO:0000259" key="7">
    <source>
        <dbReference type="Pfam" id="PF02558"/>
    </source>
</evidence>
<evidence type="ECO:0000256" key="5">
    <source>
        <dbReference type="ARBA" id="ARBA00032024"/>
    </source>
</evidence>
<dbReference type="Proteomes" id="UP000054928">
    <property type="component" value="Unassembled WGS sequence"/>
</dbReference>
<sequence>MGRMKIAIMLRKWSWRKPRGDLTFRRFKYSKSHVQDDDVAMSSSRLRVGVLGLGAIGTIFFTRLGLLATNLKGTTKFPKLTVDAFIRPKRFENWVQSQTFQLNILQGQKKETLHFCIAPSNKLATVWNAPHVRIRTLTSHDNQTSDKVDVLLVAVKAYDSTNVVQELWETKRHMLQNDAICILLQNGLGHEVPENSKNLEMSWQFLNGVTFIGGRMINFGSVETSGLETGMTFLAPMTQVHCHDIETCKRMKRINVVAQIFQAAGLRCEVLETSAMQGMQWRKLIINAAINPLASLLNAPNSSVISSQSSRDCIKMVVEEAIAVAQSEKIVLGCSQDELLHEVVEVANNTGTNICSMLADLRRGSRTEIDAITGRLVQGGERYGIATPVNRFLLLLIQALEKEGLRRNDSTTSVSK</sequence>
<keyword evidence="10" id="KW-1185">Reference proteome</keyword>
<dbReference type="Pfam" id="PF02558">
    <property type="entry name" value="ApbA"/>
    <property type="match status" value="1"/>
</dbReference>
<dbReference type="InterPro" id="IPR013752">
    <property type="entry name" value="KPA_reductase"/>
</dbReference>
<evidence type="ECO:0000313" key="9">
    <source>
        <dbReference type="EMBL" id="CEG35750.1"/>
    </source>
</evidence>
<dbReference type="OMA" id="QCTELAW"/>
<dbReference type="PANTHER" id="PTHR43765:SF2">
    <property type="entry name" value="2-DEHYDROPANTOATE 2-REDUCTASE"/>
    <property type="match status" value="1"/>
</dbReference>
<dbReference type="OrthoDB" id="73846at2759"/>
<dbReference type="Gene3D" id="1.10.1040.10">
    <property type="entry name" value="N-(1-d-carboxylethyl)-l-norvaline Dehydrogenase, domain 2"/>
    <property type="match status" value="1"/>
</dbReference>
<dbReference type="InterPro" id="IPR003710">
    <property type="entry name" value="ApbA"/>
</dbReference>
<dbReference type="InterPro" id="IPR050838">
    <property type="entry name" value="Ketopantoate_reductase"/>
</dbReference>
<dbReference type="STRING" id="4781.A0A0P1A5B7"/>
<dbReference type="EC" id="1.1.1.169" evidence="2"/>
<dbReference type="GO" id="GO:0005737">
    <property type="term" value="C:cytoplasm"/>
    <property type="evidence" value="ECO:0007669"/>
    <property type="project" value="TreeGrafter"/>
</dbReference>
<dbReference type="FunFam" id="1.10.1040.10:FF:000017">
    <property type="entry name" value="2-dehydropantoate 2-reductase"/>
    <property type="match status" value="1"/>
</dbReference>
<comment type="similarity">
    <text evidence="1">Belongs to the ketopantoate reductase family.</text>
</comment>
<name>A0A0P1A5B7_PLAHL</name>
<feature type="transmembrane region" description="Helical" evidence="6">
    <location>
        <begin position="48"/>
        <end position="68"/>
    </location>
</feature>
<dbReference type="AlphaFoldDB" id="A0A0P1A5B7"/>
<keyword evidence="6" id="KW-0472">Membrane</keyword>
<dbReference type="GO" id="GO:0015940">
    <property type="term" value="P:pantothenate biosynthetic process"/>
    <property type="evidence" value="ECO:0007669"/>
    <property type="project" value="InterPro"/>
</dbReference>
<dbReference type="Pfam" id="PF08546">
    <property type="entry name" value="ApbA_C"/>
    <property type="match status" value="1"/>
</dbReference>
<keyword evidence="6" id="KW-1133">Transmembrane helix</keyword>